<name>A0A553GWI9_9PSED</name>
<dbReference type="AlphaFoldDB" id="A0A553GWI9"/>
<keyword evidence="2" id="KW-1185">Reference proteome</keyword>
<proteinExistence type="predicted"/>
<evidence type="ECO:0008006" key="3">
    <source>
        <dbReference type="Google" id="ProtNLM"/>
    </source>
</evidence>
<dbReference type="OrthoDB" id="6997359at2"/>
<dbReference type="EMBL" id="VJOY01000011">
    <property type="protein sequence ID" value="TRX73856.1"/>
    <property type="molecule type" value="Genomic_DNA"/>
</dbReference>
<accession>A0A553GWI9</accession>
<evidence type="ECO:0000313" key="2">
    <source>
        <dbReference type="Proteomes" id="UP000315235"/>
    </source>
</evidence>
<dbReference type="PROSITE" id="PS51257">
    <property type="entry name" value="PROKAR_LIPOPROTEIN"/>
    <property type="match status" value="1"/>
</dbReference>
<dbReference type="RefSeq" id="WP_143489315.1">
    <property type="nucleotide sequence ID" value="NZ_VJOY01000011.1"/>
</dbReference>
<reference evidence="1 2" key="1">
    <citation type="submission" date="2019-07" db="EMBL/GenBank/DDBJ databases">
        <title>Pseudomonas mangiferae sp. nov., isolated from bark of mango tree in Thailand.</title>
        <authorList>
            <person name="Srisuk N."/>
            <person name="Anurat P."/>
        </authorList>
    </citation>
    <scope>NUCLEOTIDE SEQUENCE [LARGE SCALE GENOMIC DNA]</scope>
    <source>
        <strain evidence="1 2">DMKU_BBB3-04</strain>
    </source>
</reference>
<gene>
    <name evidence="1" type="ORF">FM069_15705</name>
</gene>
<dbReference type="Proteomes" id="UP000315235">
    <property type="component" value="Unassembled WGS sequence"/>
</dbReference>
<comment type="caution">
    <text evidence="1">The sequence shown here is derived from an EMBL/GenBank/DDBJ whole genome shotgun (WGS) entry which is preliminary data.</text>
</comment>
<protein>
    <recommendedName>
        <fullName evidence="3">Lipoprotein</fullName>
    </recommendedName>
</protein>
<organism evidence="1 2">
    <name type="scientific">Pseudomonas mangiferae</name>
    <dbReference type="NCBI Taxonomy" id="2593654"/>
    <lineage>
        <taxon>Bacteria</taxon>
        <taxon>Pseudomonadati</taxon>
        <taxon>Pseudomonadota</taxon>
        <taxon>Gammaproteobacteria</taxon>
        <taxon>Pseudomonadales</taxon>
        <taxon>Pseudomonadaceae</taxon>
        <taxon>Pseudomonas</taxon>
    </lineage>
</organism>
<evidence type="ECO:0000313" key="1">
    <source>
        <dbReference type="EMBL" id="TRX73856.1"/>
    </source>
</evidence>
<sequence length="137" mass="15166">MRNPLLYCLFPVLGACSLMPRHDPAQAWVDLDDDTAGVVQATQVDSQPLEDDRYFQVTPGEHELQVRLQFDVDPANIGPDSAGLSRTCLLTLDYDGFDAGRRYRLDTGSAGFRPWAQLKDERGAPVARAREGRCGDV</sequence>